<keyword evidence="8" id="KW-1185">Reference proteome</keyword>
<evidence type="ECO:0000256" key="1">
    <source>
        <dbReference type="ARBA" id="ARBA00001974"/>
    </source>
</evidence>
<accession>A0ABQ1PXE0</accession>
<dbReference type="InterPro" id="IPR051169">
    <property type="entry name" value="NADH-Q_oxidoreductase"/>
</dbReference>
<evidence type="ECO:0000256" key="4">
    <source>
        <dbReference type="ARBA" id="ARBA00022827"/>
    </source>
</evidence>
<proteinExistence type="inferred from homology"/>
<dbReference type="InterPro" id="IPR036188">
    <property type="entry name" value="FAD/NAD-bd_sf"/>
</dbReference>
<evidence type="ECO:0000313" key="8">
    <source>
        <dbReference type="Proteomes" id="UP000642571"/>
    </source>
</evidence>
<evidence type="ECO:0000256" key="5">
    <source>
        <dbReference type="ARBA" id="ARBA00023002"/>
    </source>
</evidence>
<dbReference type="PANTHER" id="PTHR42913">
    <property type="entry name" value="APOPTOSIS-INDUCING FACTOR 1"/>
    <property type="match status" value="1"/>
</dbReference>
<dbReference type="PRINTS" id="PR00411">
    <property type="entry name" value="PNDRDTASEI"/>
</dbReference>
<dbReference type="EMBL" id="BMIN01000004">
    <property type="protein sequence ID" value="GGD06521.1"/>
    <property type="molecule type" value="Genomic_DNA"/>
</dbReference>
<gene>
    <name evidence="7" type="primary">yumB</name>
    <name evidence="7" type="ORF">GCM10011389_12570</name>
</gene>
<evidence type="ECO:0000256" key="2">
    <source>
        <dbReference type="ARBA" id="ARBA00005272"/>
    </source>
</evidence>
<organism evidence="7 8">
    <name type="scientific">Pontibacillus salipaludis</name>
    <dbReference type="NCBI Taxonomy" id="1697394"/>
    <lineage>
        <taxon>Bacteria</taxon>
        <taxon>Bacillati</taxon>
        <taxon>Bacillota</taxon>
        <taxon>Bacilli</taxon>
        <taxon>Bacillales</taxon>
        <taxon>Bacillaceae</taxon>
        <taxon>Pontibacillus</taxon>
    </lineage>
</organism>
<comment type="cofactor">
    <cofactor evidence="1">
        <name>FAD</name>
        <dbReference type="ChEBI" id="CHEBI:57692"/>
    </cofactor>
</comment>
<keyword evidence="5" id="KW-0560">Oxidoreductase</keyword>
<evidence type="ECO:0000256" key="3">
    <source>
        <dbReference type="ARBA" id="ARBA00022630"/>
    </source>
</evidence>
<dbReference type="Pfam" id="PF07992">
    <property type="entry name" value="Pyr_redox_2"/>
    <property type="match status" value="1"/>
</dbReference>
<evidence type="ECO:0000313" key="7">
    <source>
        <dbReference type="EMBL" id="GGD06521.1"/>
    </source>
</evidence>
<dbReference type="RefSeq" id="WP_188651947.1">
    <property type="nucleotide sequence ID" value="NZ_BMIN01000004.1"/>
</dbReference>
<dbReference type="InterPro" id="IPR023753">
    <property type="entry name" value="FAD/NAD-binding_dom"/>
</dbReference>
<feature type="domain" description="FAD/NAD(P)-binding" evidence="6">
    <location>
        <begin position="5"/>
        <end position="324"/>
    </location>
</feature>
<comment type="caution">
    <text evidence="7">The sequence shown here is derived from an EMBL/GenBank/DDBJ whole genome shotgun (WGS) entry which is preliminary data.</text>
</comment>
<reference evidence="8" key="1">
    <citation type="journal article" date="2019" name="Int. J. Syst. Evol. Microbiol.">
        <title>The Global Catalogue of Microorganisms (GCM) 10K type strain sequencing project: providing services to taxonomists for standard genome sequencing and annotation.</title>
        <authorList>
            <consortium name="The Broad Institute Genomics Platform"/>
            <consortium name="The Broad Institute Genome Sequencing Center for Infectious Disease"/>
            <person name="Wu L."/>
            <person name="Ma J."/>
        </authorList>
    </citation>
    <scope>NUCLEOTIDE SEQUENCE [LARGE SCALE GENOMIC DNA]</scope>
    <source>
        <strain evidence="8">CGMCC 1.15353</strain>
    </source>
</reference>
<name>A0ABQ1PXE0_9BACI</name>
<protein>
    <submittedName>
        <fullName evidence="7">NADH dehydrogenase-like protein YumB</fullName>
    </submittedName>
</protein>
<evidence type="ECO:0000259" key="6">
    <source>
        <dbReference type="Pfam" id="PF07992"/>
    </source>
</evidence>
<sequence>MNRPNIVVLGAGYGGMITTAKLQKMLGSNEANITLVNKHNYHYQTTWLHENAAGTLHHDRTRIKISDVINFNRVNFVQDTVVSLDPSSKKVQLENGELTYDYLVIGLGFEAATFGIEGLKEHAFTISNINSARLIREHIEYNFARYNNEKEERQDLLNIVVGGAGFTGIEFVGEIANKVPELCKEYDIPREKVRIINVEAAPTVLPGFDEELVEYAMNLLEGKGVEFKVGTMIKQVEEHKILVEKDEQQEEIPTNTVVWAAGVRGNSLVEEAGFETNRGRVPVRDDLRPNGYDDVFIVGDCALIMNPENDRPYPPTAQIAIQEAETTARNVKKVVNGEDNLETFKPDLKGTVASLGEGQAIGVVFGDKKLFGWTASVMKKIIDNRYLLKLGGVGLLLKKGKFNIFTK</sequence>
<dbReference type="PRINTS" id="PR00368">
    <property type="entry name" value="FADPNR"/>
</dbReference>
<dbReference type="Gene3D" id="3.50.50.100">
    <property type="match status" value="1"/>
</dbReference>
<dbReference type="SUPFAM" id="SSF51905">
    <property type="entry name" value="FAD/NAD(P)-binding domain"/>
    <property type="match status" value="2"/>
</dbReference>
<keyword evidence="3" id="KW-0285">Flavoprotein</keyword>
<keyword evidence="4" id="KW-0274">FAD</keyword>
<dbReference type="Proteomes" id="UP000642571">
    <property type="component" value="Unassembled WGS sequence"/>
</dbReference>
<dbReference type="PANTHER" id="PTHR42913:SF3">
    <property type="entry name" value="64 KDA MITOCHONDRIAL NADH DEHYDROGENASE (EUROFUNG)"/>
    <property type="match status" value="1"/>
</dbReference>
<comment type="similarity">
    <text evidence="2">Belongs to the NADH dehydrogenase family.</text>
</comment>